<feature type="region of interest" description="Disordered" evidence="1">
    <location>
        <begin position="110"/>
        <end position="129"/>
    </location>
</feature>
<dbReference type="EMBL" id="MCAS01000034">
    <property type="protein sequence ID" value="RKF38202.1"/>
    <property type="molecule type" value="Genomic_DNA"/>
</dbReference>
<sequence>MREDISSQPAVDHAENWSRHLPGFQLTHVIHLVSIASMDVVSRVAAHLKDQQVCVSNFVVLRSGNVLDQRIVLDDIGERQAKLLREKLLILDGVLRIRLEHLFVRPDSSKAMANDRPSDRSARASHCPC</sequence>
<protein>
    <submittedName>
        <fullName evidence="2">Uncharacterized protein</fullName>
    </submittedName>
</protein>
<proteinExistence type="predicted"/>
<name>A0A3R7HLL9_9BURK</name>
<gene>
    <name evidence="2" type="ORF">BCY88_07020</name>
</gene>
<accession>A0A3R7HLL9</accession>
<evidence type="ECO:0000313" key="3">
    <source>
        <dbReference type="Proteomes" id="UP000283709"/>
    </source>
</evidence>
<evidence type="ECO:0000256" key="1">
    <source>
        <dbReference type="SAM" id="MobiDB-lite"/>
    </source>
</evidence>
<reference evidence="2 3" key="1">
    <citation type="submission" date="2016-07" db="EMBL/GenBank/DDBJ databases">
        <title>Genome analysis of Burkholderia fungorum ES3-20.</title>
        <authorList>
            <person name="Xu D."/>
            <person name="Yao R."/>
            <person name="Zheng S."/>
        </authorList>
    </citation>
    <scope>NUCLEOTIDE SEQUENCE [LARGE SCALE GENOMIC DNA]</scope>
    <source>
        <strain evidence="2 3">ES3-20</strain>
    </source>
</reference>
<dbReference type="AlphaFoldDB" id="A0A3R7HLL9"/>
<dbReference type="Proteomes" id="UP000283709">
    <property type="component" value="Unassembled WGS sequence"/>
</dbReference>
<evidence type="ECO:0000313" key="2">
    <source>
        <dbReference type="EMBL" id="RKF38202.1"/>
    </source>
</evidence>
<dbReference type="RefSeq" id="WP_120347205.1">
    <property type="nucleotide sequence ID" value="NZ_MCAS01000034.1"/>
</dbReference>
<comment type="caution">
    <text evidence="2">The sequence shown here is derived from an EMBL/GenBank/DDBJ whole genome shotgun (WGS) entry which is preliminary data.</text>
</comment>
<organism evidence="2 3">
    <name type="scientific">Paraburkholderia fungorum</name>
    <dbReference type="NCBI Taxonomy" id="134537"/>
    <lineage>
        <taxon>Bacteria</taxon>
        <taxon>Pseudomonadati</taxon>
        <taxon>Pseudomonadota</taxon>
        <taxon>Betaproteobacteria</taxon>
        <taxon>Burkholderiales</taxon>
        <taxon>Burkholderiaceae</taxon>
        <taxon>Paraburkholderia</taxon>
    </lineage>
</organism>
<dbReference type="OrthoDB" id="9006718at2"/>